<comment type="caution">
    <text evidence="1">The sequence shown here is derived from an EMBL/GenBank/DDBJ whole genome shotgun (WGS) entry which is preliminary data.</text>
</comment>
<dbReference type="RefSeq" id="WP_123185569.1">
    <property type="nucleotide sequence ID" value="NZ_JACHYA010000002.1"/>
</dbReference>
<name>A0A7W5GPC1_9ACTN</name>
<reference evidence="1 2" key="1">
    <citation type="submission" date="2020-08" db="EMBL/GenBank/DDBJ databases">
        <title>Sequencing the genomes of 1000 actinobacteria strains.</title>
        <authorList>
            <person name="Klenk H.-P."/>
        </authorList>
    </citation>
    <scope>NUCLEOTIDE SEQUENCE [LARGE SCALE GENOMIC DNA]</scope>
    <source>
        <strain evidence="1 2">DSM 22242</strain>
    </source>
</reference>
<evidence type="ECO:0008006" key="3">
    <source>
        <dbReference type="Google" id="ProtNLM"/>
    </source>
</evidence>
<accession>A0A7W5GPC1</accession>
<sequence length="79" mass="9380">MNHAKWLEQARQYLDTNVKVGQTFECKSLFPEHKWNQLTRGERISFGQYFANEVKEGRIPGVIRIDRAKNNHSIYKKDN</sequence>
<gene>
    <name evidence="1" type="ORF">FHR31_000814</name>
</gene>
<dbReference type="InterPro" id="IPR010813">
    <property type="entry name" value="DUF1413"/>
</dbReference>
<dbReference type="AlphaFoldDB" id="A0A7W5GPC1"/>
<evidence type="ECO:0000313" key="2">
    <source>
        <dbReference type="Proteomes" id="UP000530850"/>
    </source>
</evidence>
<protein>
    <recommendedName>
        <fullName evidence="3">DUF1413 domain-containing protein</fullName>
    </recommendedName>
</protein>
<proteinExistence type="predicted"/>
<evidence type="ECO:0000313" key="1">
    <source>
        <dbReference type="EMBL" id="MBB3171002.1"/>
    </source>
</evidence>
<dbReference type="Proteomes" id="UP000530850">
    <property type="component" value="Unassembled WGS sequence"/>
</dbReference>
<dbReference type="GeneID" id="93356882"/>
<dbReference type="EMBL" id="JACHYA010000002">
    <property type="protein sequence ID" value="MBB3171002.1"/>
    <property type="molecule type" value="Genomic_DNA"/>
</dbReference>
<organism evidence="1 2">
    <name type="scientific">Parvibacter caecicola</name>
    <dbReference type="NCBI Taxonomy" id="747645"/>
    <lineage>
        <taxon>Bacteria</taxon>
        <taxon>Bacillati</taxon>
        <taxon>Actinomycetota</taxon>
        <taxon>Coriobacteriia</taxon>
        <taxon>Coriobacteriales</taxon>
        <taxon>Coriobacteriaceae</taxon>
        <taxon>Parvibacter</taxon>
    </lineage>
</organism>
<dbReference type="Pfam" id="PF07205">
    <property type="entry name" value="DUF1413"/>
    <property type="match status" value="1"/>
</dbReference>